<proteinExistence type="predicted"/>
<evidence type="ECO:0000313" key="1">
    <source>
        <dbReference type="EMBL" id="KAG7048165.1"/>
    </source>
</evidence>
<protein>
    <submittedName>
        <fullName evidence="1">Uncharacterized protein</fullName>
    </submittedName>
</protein>
<reference evidence="1" key="1">
    <citation type="submission" date="2021-05" db="EMBL/GenBank/DDBJ databases">
        <title>Comparative genomics of three Colletotrichum scovillei strains and genetic complementation revealed genes involved fungal growth and virulence on chili pepper.</title>
        <authorList>
            <person name="Hsieh D.-K."/>
            <person name="Chuang S.-C."/>
            <person name="Chen C.-Y."/>
            <person name="Chao Y.-T."/>
            <person name="Lu M.-Y.J."/>
            <person name="Lee M.-H."/>
            <person name="Shih M.-C."/>
        </authorList>
    </citation>
    <scope>NUCLEOTIDE SEQUENCE</scope>
    <source>
        <strain evidence="1">Coll-153</strain>
    </source>
</reference>
<evidence type="ECO:0000313" key="2">
    <source>
        <dbReference type="Proteomes" id="UP000699042"/>
    </source>
</evidence>
<dbReference type="EMBL" id="JAESDN010000006">
    <property type="protein sequence ID" value="KAG7048165.1"/>
    <property type="molecule type" value="Genomic_DNA"/>
</dbReference>
<accession>A0A9P7R299</accession>
<sequence>VVCISHALSLPLDSPSHPYPEEKERLRIQIGCRDMFIVVAVIPQLEHVAIQIASIKREFR</sequence>
<name>A0A9P7R299_9PEZI</name>
<feature type="non-terminal residue" evidence="1">
    <location>
        <position position="1"/>
    </location>
</feature>
<feature type="non-terminal residue" evidence="1">
    <location>
        <position position="60"/>
    </location>
</feature>
<keyword evidence="2" id="KW-1185">Reference proteome</keyword>
<gene>
    <name evidence="1" type="ORF">JMJ77_013812</name>
</gene>
<organism evidence="1 2">
    <name type="scientific">Colletotrichum scovillei</name>
    <dbReference type="NCBI Taxonomy" id="1209932"/>
    <lineage>
        <taxon>Eukaryota</taxon>
        <taxon>Fungi</taxon>
        <taxon>Dikarya</taxon>
        <taxon>Ascomycota</taxon>
        <taxon>Pezizomycotina</taxon>
        <taxon>Sordariomycetes</taxon>
        <taxon>Hypocreomycetidae</taxon>
        <taxon>Glomerellales</taxon>
        <taxon>Glomerellaceae</taxon>
        <taxon>Colletotrichum</taxon>
        <taxon>Colletotrichum acutatum species complex</taxon>
    </lineage>
</organism>
<comment type="caution">
    <text evidence="1">The sequence shown here is derived from an EMBL/GenBank/DDBJ whole genome shotgun (WGS) entry which is preliminary data.</text>
</comment>
<dbReference type="Proteomes" id="UP000699042">
    <property type="component" value="Unassembled WGS sequence"/>
</dbReference>
<dbReference type="AlphaFoldDB" id="A0A9P7R299"/>